<feature type="non-terminal residue" evidence="1">
    <location>
        <position position="1"/>
    </location>
</feature>
<sequence length="334" mass="38512">IPVSQQQTEYQFLLEKQKNEFQNALAQQKTEYQSLLEKQKAEFQAQMIQQPVAQKEQIPLPQIIRQPKGPPSSLNTEEGIKNHYLTKYLNDLGIFSKESFDSNYPIKPFQRPHAQQSNVSTRIDIVEDGINETRNAVNQLTKEFQKLNIPKDNTAKSNLKRSYFTPLKPIYPQKKELIIRVDMMKKTIYENKRPETYDELLPKLSPAMRKMCLSRRDWGNESKKSDEWFSSLQYLHCNINDLSISESFLDPGSEFGSLNDSTINALGWEADNLSNFNIKGSSKHITESLGWFTDVPVSIKDKNGKTVTATGKFTRIDNGEPEPMLCLTWIRKVQ</sequence>
<reference evidence="1" key="1">
    <citation type="submission" date="2021-06" db="EMBL/GenBank/DDBJ databases">
        <authorList>
            <person name="Kallberg Y."/>
            <person name="Tangrot J."/>
            <person name="Rosling A."/>
        </authorList>
    </citation>
    <scope>NUCLEOTIDE SEQUENCE</scope>
    <source>
        <strain evidence="1">CL551</strain>
    </source>
</reference>
<dbReference type="EMBL" id="CAJVPV010020268">
    <property type="protein sequence ID" value="CAG8714139.1"/>
    <property type="molecule type" value="Genomic_DNA"/>
</dbReference>
<dbReference type="Proteomes" id="UP000789342">
    <property type="component" value="Unassembled WGS sequence"/>
</dbReference>
<organism evidence="1 2">
    <name type="scientific">Acaulospora morrowiae</name>
    <dbReference type="NCBI Taxonomy" id="94023"/>
    <lineage>
        <taxon>Eukaryota</taxon>
        <taxon>Fungi</taxon>
        <taxon>Fungi incertae sedis</taxon>
        <taxon>Mucoromycota</taxon>
        <taxon>Glomeromycotina</taxon>
        <taxon>Glomeromycetes</taxon>
        <taxon>Diversisporales</taxon>
        <taxon>Acaulosporaceae</taxon>
        <taxon>Acaulospora</taxon>
    </lineage>
</organism>
<keyword evidence="2" id="KW-1185">Reference proteome</keyword>
<dbReference type="OrthoDB" id="2392231at2759"/>
<comment type="caution">
    <text evidence="1">The sequence shown here is derived from an EMBL/GenBank/DDBJ whole genome shotgun (WGS) entry which is preliminary data.</text>
</comment>
<gene>
    <name evidence="1" type="ORF">AMORRO_LOCUS12886</name>
</gene>
<evidence type="ECO:0000313" key="2">
    <source>
        <dbReference type="Proteomes" id="UP000789342"/>
    </source>
</evidence>
<evidence type="ECO:0000313" key="1">
    <source>
        <dbReference type="EMBL" id="CAG8714139.1"/>
    </source>
</evidence>
<name>A0A9N9N9C1_9GLOM</name>
<accession>A0A9N9N9C1</accession>
<feature type="non-terminal residue" evidence="1">
    <location>
        <position position="334"/>
    </location>
</feature>
<protein>
    <submittedName>
        <fullName evidence="1">9769_t:CDS:1</fullName>
    </submittedName>
</protein>
<dbReference type="AlphaFoldDB" id="A0A9N9N9C1"/>
<proteinExistence type="predicted"/>